<name>A0A9P4TVT8_9PEZI</name>
<evidence type="ECO:0008006" key="4">
    <source>
        <dbReference type="Google" id="ProtNLM"/>
    </source>
</evidence>
<feature type="compositionally biased region" description="Polar residues" evidence="1">
    <location>
        <begin position="254"/>
        <end position="264"/>
    </location>
</feature>
<reference evidence="2" key="1">
    <citation type="journal article" date="2020" name="Stud. Mycol.">
        <title>101 Dothideomycetes genomes: a test case for predicting lifestyles and emergence of pathogens.</title>
        <authorList>
            <person name="Haridas S."/>
            <person name="Albert R."/>
            <person name="Binder M."/>
            <person name="Bloem J."/>
            <person name="Labutti K."/>
            <person name="Salamov A."/>
            <person name="Andreopoulos B."/>
            <person name="Baker S."/>
            <person name="Barry K."/>
            <person name="Bills G."/>
            <person name="Bluhm B."/>
            <person name="Cannon C."/>
            <person name="Castanera R."/>
            <person name="Culley D."/>
            <person name="Daum C."/>
            <person name="Ezra D."/>
            <person name="Gonzalez J."/>
            <person name="Henrissat B."/>
            <person name="Kuo A."/>
            <person name="Liang C."/>
            <person name="Lipzen A."/>
            <person name="Lutzoni F."/>
            <person name="Magnuson J."/>
            <person name="Mondo S."/>
            <person name="Nolan M."/>
            <person name="Ohm R."/>
            <person name="Pangilinan J."/>
            <person name="Park H.-J."/>
            <person name="Ramirez L."/>
            <person name="Alfaro M."/>
            <person name="Sun H."/>
            <person name="Tritt A."/>
            <person name="Yoshinaga Y."/>
            <person name="Zwiers L.-H."/>
            <person name="Turgeon B."/>
            <person name="Goodwin S."/>
            <person name="Spatafora J."/>
            <person name="Crous P."/>
            <person name="Grigoriev I."/>
        </authorList>
    </citation>
    <scope>NUCLEOTIDE SEQUENCE</scope>
    <source>
        <strain evidence="2">CBS 130266</strain>
    </source>
</reference>
<dbReference type="AlphaFoldDB" id="A0A9P4TVT8"/>
<organism evidence="2 3">
    <name type="scientific">Tothia fuscella</name>
    <dbReference type="NCBI Taxonomy" id="1048955"/>
    <lineage>
        <taxon>Eukaryota</taxon>
        <taxon>Fungi</taxon>
        <taxon>Dikarya</taxon>
        <taxon>Ascomycota</taxon>
        <taxon>Pezizomycotina</taxon>
        <taxon>Dothideomycetes</taxon>
        <taxon>Pleosporomycetidae</taxon>
        <taxon>Venturiales</taxon>
        <taxon>Cylindrosympodiaceae</taxon>
        <taxon>Tothia</taxon>
    </lineage>
</organism>
<comment type="caution">
    <text evidence="2">The sequence shown here is derived from an EMBL/GenBank/DDBJ whole genome shotgun (WGS) entry which is preliminary data.</text>
</comment>
<evidence type="ECO:0000313" key="3">
    <source>
        <dbReference type="Proteomes" id="UP000800235"/>
    </source>
</evidence>
<protein>
    <recommendedName>
        <fullName evidence="4">BTB domain-containing protein</fullName>
    </recommendedName>
</protein>
<evidence type="ECO:0000256" key="1">
    <source>
        <dbReference type="SAM" id="MobiDB-lite"/>
    </source>
</evidence>
<feature type="region of interest" description="Disordered" evidence="1">
    <location>
        <begin position="126"/>
        <end position="186"/>
    </location>
</feature>
<keyword evidence="3" id="KW-1185">Reference proteome</keyword>
<sequence>MCPLYSEQSKQKRRFLPFWDMVEHVPNTLTLPRPPPAFKFTFTVPVFPLTFPSPTSNLIIVQHPFYRFIFYNQIAFPLVLSLPTSRPHKYTKLKLNMRPRTAGNSARKGEITSDVAPKRRSTFPLVFKFGPRPQDEMKRKTSSGPEEEDPKRIKTDDEQEEVKLAVESPGKAYATPESTNPTQTGNAITASAIPDSPPEVIVALTETTAQTATPLEQEIVRVEPESLEVPPRPSLDGIETAQVEPNGSEAGFSENITDSTLPNARNPNYDETFCEDPNYTIILGSPQSIRCGVSASILRISSPIFKTLLLTSPNSLTIKYESPPLFIHMLHLAHHTYKHRPKVLTFQELIDLASICENYDRIEFGAAVS</sequence>
<proteinExistence type="predicted"/>
<feature type="compositionally biased region" description="Basic and acidic residues" evidence="1">
    <location>
        <begin position="149"/>
        <end position="164"/>
    </location>
</feature>
<dbReference type="EMBL" id="MU007055">
    <property type="protein sequence ID" value="KAF2428311.1"/>
    <property type="molecule type" value="Genomic_DNA"/>
</dbReference>
<gene>
    <name evidence="2" type="ORF">EJ08DRAFT_735694</name>
</gene>
<evidence type="ECO:0000313" key="2">
    <source>
        <dbReference type="EMBL" id="KAF2428311.1"/>
    </source>
</evidence>
<dbReference type="Proteomes" id="UP000800235">
    <property type="component" value="Unassembled WGS sequence"/>
</dbReference>
<feature type="compositionally biased region" description="Polar residues" evidence="1">
    <location>
        <begin position="176"/>
        <end position="186"/>
    </location>
</feature>
<accession>A0A9P4TVT8</accession>
<feature type="region of interest" description="Disordered" evidence="1">
    <location>
        <begin position="245"/>
        <end position="264"/>
    </location>
</feature>